<dbReference type="InterPro" id="IPR036249">
    <property type="entry name" value="Thioredoxin-like_sf"/>
</dbReference>
<gene>
    <name evidence="3" type="ORF">TX73_023225</name>
</gene>
<dbReference type="GeneID" id="66895618"/>
<sequence>MYHGMIGKMLKSTLIGAILLGAAQLSAVAAHAAELVMFERDGCVWCARWDRDVGPIYPKTDEAKLLPLRRINIDHDKDPGLGLASPVRFTPTFVVIDQGREVGRITGYINDDAFWGLLGALAAKIAPQPPRSHI</sequence>
<dbReference type="Pfam" id="PF13098">
    <property type="entry name" value="Thioredoxin_2"/>
    <property type="match status" value="1"/>
</dbReference>
<feature type="signal peptide" evidence="1">
    <location>
        <begin position="1"/>
        <end position="32"/>
    </location>
</feature>
<dbReference type="SUPFAM" id="SSF52833">
    <property type="entry name" value="Thioredoxin-like"/>
    <property type="match status" value="1"/>
</dbReference>
<organism evidence="3 4">
    <name type="scientific">Rhodopseudomonas palustris (strain ATCC BAA-98 / CGA009)</name>
    <dbReference type="NCBI Taxonomy" id="258594"/>
    <lineage>
        <taxon>Bacteria</taxon>
        <taxon>Pseudomonadati</taxon>
        <taxon>Pseudomonadota</taxon>
        <taxon>Alphaproteobacteria</taxon>
        <taxon>Hyphomicrobiales</taxon>
        <taxon>Nitrobacteraceae</taxon>
        <taxon>Rhodopseudomonas</taxon>
    </lineage>
</organism>
<feature type="domain" description="Thioredoxin-like fold" evidence="2">
    <location>
        <begin position="34"/>
        <end position="118"/>
    </location>
</feature>
<evidence type="ECO:0000313" key="4">
    <source>
        <dbReference type="Proteomes" id="UP000001426"/>
    </source>
</evidence>
<evidence type="ECO:0000256" key="1">
    <source>
        <dbReference type="SAM" id="SignalP"/>
    </source>
</evidence>
<dbReference type="Proteomes" id="UP000001426">
    <property type="component" value="Chromosome"/>
</dbReference>
<proteinExistence type="predicted"/>
<dbReference type="EMBL" id="CP116810">
    <property type="protein sequence ID" value="WCL94674.1"/>
    <property type="molecule type" value="Genomic_DNA"/>
</dbReference>
<reference evidence="3 4" key="1">
    <citation type="journal article" date="2004" name="Nat. Biotechnol.">
        <title>Complete genome sequence of the metabolically versatile photosynthetic bacterium Rhodopseudomonas palustris.</title>
        <authorList>
            <person name="Larimer F.W."/>
            <person name="Chain P."/>
            <person name="Hauser L."/>
            <person name="Lamerdin J."/>
            <person name="Malfatti S."/>
            <person name="Do L."/>
            <person name="Land M.L."/>
            <person name="Pelletier D.A."/>
            <person name="Beatty J.T."/>
            <person name="Lang A.S."/>
            <person name="Tabita F.R."/>
            <person name="Gibson J.L."/>
            <person name="Hanson T.E."/>
            <person name="Bobst C."/>
            <person name="Torres J.L."/>
            <person name="Peres C."/>
            <person name="Harrison F.H."/>
            <person name="Gibson J."/>
            <person name="Harwood C.S."/>
        </authorList>
    </citation>
    <scope>NUCLEOTIDE SEQUENCE [LARGE SCALE GENOMIC DNA]</scope>
    <source>
        <strain evidence="4">ATCC BAA-98 / CGA009</strain>
    </source>
</reference>
<accession>A0AAE9Y1W7</accession>
<dbReference type="KEGG" id="rpa:TX73_023225"/>
<evidence type="ECO:0000259" key="2">
    <source>
        <dbReference type="Pfam" id="PF13098"/>
    </source>
</evidence>
<feature type="chain" id="PRO_5042269052" evidence="1">
    <location>
        <begin position="33"/>
        <end position="134"/>
    </location>
</feature>
<dbReference type="AlphaFoldDB" id="A0AAE9Y1W7"/>
<name>A0AAE9Y1W7_RHOPA</name>
<dbReference type="InterPro" id="IPR012336">
    <property type="entry name" value="Thioredoxin-like_fold"/>
</dbReference>
<evidence type="ECO:0000313" key="3">
    <source>
        <dbReference type="EMBL" id="WCL94674.1"/>
    </source>
</evidence>
<keyword evidence="1" id="KW-0732">Signal</keyword>
<protein>
    <submittedName>
        <fullName evidence="3">Thioredoxin fold domain-containing protein</fullName>
    </submittedName>
</protein>
<keyword evidence="4" id="KW-1185">Reference proteome</keyword>
<dbReference type="Gene3D" id="3.40.30.10">
    <property type="entry name" value="Glutaredoxin"/>
    <property type="match status" value="1"/>
</dbReference>
<dbReference type="RefSeq" id="WP_012497662.1">
    <property type="nucleotide sequence ID" value="NZ_CP116810.1"/>
</dbReference>